<reference evidence="5" key="1">
    <citation type="journal article" date="2019" name="Int. J. Syst. Evol. Microbiol.">
        <title>The Global Catalogue of Microorganisms (GCM) 10K type strain sequencing project: providing services to taxonomists for standard genome sequencing and annotation.</title>
        <authorList>
            <consortium name="The Broad Institute Genomics Platform"/>
            <consortium name="The Broad Institute Genome Sequencing Center for Infectious Disease"/>
            <person name="Wu L."/>
            <person name="Ma J."/>
        </authorList>
    </citation>
    <scope>NUCLEOTIDE SEQUENCE [LARGE SCALE GENOMIC DNA]</scope>
    <source>
        <strain evidence="5">JCM 17917</strain>
    </source>
</reference>
<sequence>MEPYQTTFSTWNQLASLYQEKFMDVDLYDDTYDRFCQLVDKPNARVLELGCGPGNITRYLLSKRPDFILEATDAAPNMVQLAQINNPTATCYVLDCRDLDQVSRTYDAVICGFCLPYLSEEDCQKLIYDSATVLTAGGILYLSFIEGDPQKSGYETSSNGEHTLYIQYHQTHSLTAILRQNGFELVEGIQKSYPSHEKAIATHTILLARKI</sequence>
<evidence type="ECO:0000256" key="1">
    <source>
        <dbReference type="ARBA" id="ARBA00022603"/>
    </source>
</evidence>
<dbReference type="SUPFAM" id="SSF53335">
    <property type="entry name" value="S-adenosyl-L-methionine-dependent methyltransferases"/>
    <property type="match status" value="1"/>
</dbReference>
<evidence type="ECO:0000256" key="2">
    <source>
        <dbReference type="ARBA" id="ARBA00022679"/>
    </source>
</evidence>
<dbReference type="InterPro" id="IPR029063">
    <property type="entry name" value="SAM-dependent_MTases_sf"/>
</dbReference>
<dbReference type="InterPro" id="IPR041698">
    <property type="entry name" value="Methyltransf_25"/>
</dbReference>
<dbReference type="PANTHER" id="PTHR43861">
    <property type="entry name" value="TRANS-ACONITATE 2-METHYLTRANSFERASE-RELATED"/>
    <property type="match status" value="1"/>
</dbReference>
<organism evidence="4 5">
    <name type="scientific">Nibribacter koreensis</name>
    <dbReference type="NCBI Taxonomy" id="1084519"/>
    <lineage>
        <taxon>Bacteria</taxon>
        <taxon>Pseudomonadati</taxon>
        <taxon>Bacteroidota</taxon>
        <taxon>Cytophagia</taxon>
        <taxon>Cytophagales</taxon>
        <taxon>Hymenobacteraceae</taxon>
        <taxon>Nibribacter</taxon>
    </lineage>
</organism>
<dbReference type="GO" id="GO:0008168">
    <property type="term" value="F:methyltransferase activity"/>
    <property type="evidence" value="ECO:0007669"/>
    <property type="project" value="UniProtKB-KW"/>
</dbReference>
<evidence type="ECO:0000313" key="4">
    <source>
        <dbReference type="EMBL" id="GAA4309898.1"/>
    </source>
</evidence>
<gene>
    <name evidence="4" type="ORF">GCM10023183_27380</name>
</gene>
<protein>
    <submittedName>
        <fullName evidence="4">Class I SAM-dependent methyltransferase</fullName>
    </submittedName>
</protein>
<dbReference type="Proteomes" id="UP001501844">
    <property type="component" value="Unassembled WGS sequence"/>
</dbReference>
<dbReference type="GO" id="GO:0032259">
    <property type="term" value="P:methylation"/>
    <property type="evidence" value="ECO:0007669"/>
    <property type="project" value="UniProtKB-KW"/>
</dbReference>
<dbReference type="PANTHER" id="PTHR43861:SF1">
    <property type="entry name" value="TRANS-ACONITATE 2-METHYLTRANSFERASE"/>
    <property type="match status" value="1"/>
</dbReference>
<dbReference type="CDD" id="cd02440">
    <property type="entry name" value="AdoMet_MTases"/>
    <property type="match status" value="1"/>
</dbReference>
<evidence type="ECO:0000259" key="3">
    <source>
        <dbReference type="Pfam" id="PF13649"/>
    </source>
</evidence>
<dbReference type="Gene3D" id="3.40.50.150">
    <property type="entry name" value="Vaccinia Virus protein VP39"/>
    <property type="match status" value="1"/>
</dbReference>
<proteinExistence type="predicted"/>
<evidence type="ECO:0000313" key="5">
    <source>
        <dbReference type="Proteomes" id="UP001501844"/>
    </source>
</evidence>
<keyword evidence="2" id="KW-0808">Transferase</keyword>
<feature type="domain" description="Methyltransferase" evidence="3">
    <location>
        <begin position="46"/>
        <end position="138"/>
    </location>
</feature>
<dbReference type="EMBL" id="BAABGX010000002">
    <property type="protein sequence ID" value="GAA4309898.1"/>
    <property type="molecule type" value="Genomic_DNA"/>
</dbReference>
<comment type="caution">
    <text evidence="4">The sequence shown here is derived from an EMBL/GenBank/DDBJ whole genome shotgun (WGS) entry which is preliminary data.</text>
</comment>
<keyword evidence="1 4" id="KW-0489">Methyltransferase</keyword>
<accession>A0ABP8FSR3</accession>
<dbReference type="Pfam" id="PF13649">
    <property type="entry name" value="Methyltransf_25"/>
    <property type="match status" value="1"/>
</dbReference>
<name>A0ABP8FSR3_9BACT</name>
<dbReference type="RefSeq" id="WP_345167203.1">
    <property type="nucleotide sequence ID" value="NZ_BAABGX010000002.1"/>
</dbReference>
<keyword evidence="5" id="KW-1185">Reference proteome</keyword>